<dbReference type="GO" id="GO:0006900">
    <property type="term" value="P:vesicle budding from membrane"/>
    <property type="evidence" value="ECO:0007669"/>
    <property type="project" value="TreeGrafter"/>
</dbReference>
<keyword evidence="3" id="KW-0813">Transport</keyword>
<gene>
    <name evidence="10" type="ORF">RMAR00112_LOCUS8303</name>
</gene>
<feature type="coiled-coil region" evidence="7">
    <location>
        <begin position="83"/>
        <end position="110"/>
    </location>
</feature>
<comment type="similarity">
    <text evidence="2">Belongs to the SNF7 family.</text>
</comment>
<accession>A0A7S2ZIW6</accession>
<dbReference type="PANTHER" id="PTHR22761">
    <property type="entry name" value="CHARGED MULTIVESICULAR BODY PROTEIN"/>
    <property type="match status" value="1"/>
</dbReference>
<evidence type="ECO:0000256" key="9">
    <source>
        <dbReference type="SAM" id="Phobius"/>
    </source>
</evidence>
<evidence type="ECO:0000256" key="7">
    <source>
        <dbReference type="SAM" id="Coils"/>
    </source>
</evidence>
<dbReference type="EMBL" id="HBHW01010881">
    <property type="protein sequence ID" value="CAE0040339.1"/>
    <property type="molecule type" value="Transcribed_RNA"/>
</dbReference>
<keyword evidence="7" id="KW-0175">Coiled coil</keyword>
<dbReference type="Pfam" id="PF03357">
    <property type="entry name" value="Snf7"/>
    <property type="match status" value="1"/>
</dbReference>
<keyword evidence="5" id="KW-0653">Protein transport</keyword>
<dbReference type="GO" id="GO:0005771">
    <property type="term" value="C:multivesicular body"/>
    <property type="evidence" value="ECO:0007669"/>
    <property type="project" value="TreeGrafter"/>
</dbReference>
<evidence type="ECO:0000256" key="2">
    <source>
        <dbReference type="ARBA" id="ARBA00006190"/>
    </source>
</evidence>
<dbReference type="GO" id="GO:0000815">
    <property type="term" value="C:ESCRT III complex"/>
    <property type="evidence" value="ECO:0007669"/>
    <property type="project" value="TreeGrafter"/>
</dbReference>
<dbReference type="GO" id="GO:0015031">
    <property type="term" value="P:protein transport"/>
    <property type="evidence" value="ECO:0007669"/>
    <property type="project" value="UniProtKB-KW"/>
</dbReference>
<evidence type="ECO:0000256" key="1">
    <source>
        <dbReference type="ARBA" id="ARBA00004608"/>
    </source>
</evidence>
<organism evidence="10">
    <name type="scientific">Rhodosorus marinus</name>
    <dbReference type="NCBI Taxonomy" id="101924"/>
    <lineage>
        <taxon>Eukaryota</taxon>
        <taxon>Rhodophyta</taxon>
        <taxon>Stylonematophyceae</taxon>
        <taxon>Stylonematales</taxon>
        <taxon>Stylonemataceae</taxon>
        <taxon>Rhodosorus</taxon>
    </lineage>
</organism>
<dbReference type="InterPro" id="IPR005024">
    <property type="entry name" value="Snf7_fam"/>
</dbReference>
<feature type="coiled-coil region" evidence="7">
    <location>
        <begin position="134"/>
        <end position="240"/>
    </location>
</feature>
<feature type="compositionally biased region" description="Basic and acidic residues" evidence="8">
    <location>
        <begin position="62"/>
        <end position="74"/>
    </location>
</feature>
<proteinExistence type="inferred from homology"/>
<keyword evidence="4" id="KW-0967">Endosome</keyword>
<evidence type="ECO:0000256" key="4">
    <source>
        <dbReference type="ARBA" id="ARBA00022753"/>
    </source>
</evidence>
<evidence type="ECO:0000256" key="3">
    <source>
        <dbReference type="ARBA" id="ARBA00022448"/>
    </source>
</evidence>
<feature type="region of interest" description="Disordered" evidence="8">
    <location>
        <begin position="40"/>
        <end position="74"/>
    </location>
</feature>
<evidence type="ECO:0000256" key="8">
    <source>
        <dbReference type="SAM" id="MobiDB-lite"/>
    </source>
</evidence>
<dbReference type="Gene3D" id="6.10.140.1230">
    <property type="match status" value="1"/>
</dbReference>
<reference evidence="10" key="1">
    <citation type="submission" date="2021-01" db="EMBL/GenBank/DDBJ databases">
        <authorList>
            <person name="Corre E."/>
            <person name="Pelletier E."/>
            <person name="Niang G."/>
            <person name="Scheremetjew M."/>
            <person name="Finn R."/>
            <person name="Kale V."/>
            <person name="Holt S."/>
            <person name="Cochrane G."/>
            <person name="Meng A."/>
            <person name="Brown T."/>
            <person name="Cohen L."/>
        </authorList>
    </citation>
    <scope>NUCLEOTIDE SEQUENCE</scope>
    <source>
        <strain evidence="10">CCMP 769</strain>
    </source>
</reference>
<feature type="compositionally biased region" description="Low complexity" evidence="8">
    <location>
        <begin position="42"/>
        <end position="59"/>
    </location>
</feature>
<feature type="transmembrane region" description="Helical" evidence="9">
    <location>
        <begin position="7"/>
        <end position="29"/>
    </location>
</feature>
<keyword evidence="9" id="KW-1133">Transmembrane helix</keyword>
<comment type="subcellular location">
    <subcellularLocation>
        <location evidence="1">Endosome membrane</location>
    </subcellularLocation>
</comment>
<dbReference type="GO" id="GO:0032511">
    <property type="term" value="P:late endosome to vacuole transport via multivesicular body sorting pathway"/>
    <property type="evidence" value="ECO:0007669"/>
    <property type="project" value="TreeGrafter"/>
</dbReference>
<keyword evidence="9" id="KW-0812">Transmembrane</keyword>
<dbReference type="AlphaFoldDB" id="A0A7S2ZIW6"/>
<sequence>MFVLVRLGGVVIGNPLVAASCVGLGLVLWRMGCVSGKEQSSPAQKAAAKPAAKPVAAKAPVKKPETVKPEPEPLRPKVTITETDKVTLQLRSTKDELNRLKQRSEIAMEKDKGVAKMLYAEGDKDGALLVMRKLRLSKNSLTNAENMIRKVEQQLSTLETAQANKEMFDALEATNEAMKKLENNVKIEDVDNLLHDLEERKAKTEEISALLAEENDPVAELEAEEDLRKLEKQMKKESIDELLRPATEEELLQKQTSIQKKTPLTAASKYDVAAVNEDEIEDLLKPAEPVDTGASAEEVEVVDDVDELLKPAELASVEEDIEDDEDDEEVEHVALGDTTEQVESQVEELLRPEPVAM</sequence>
<evidence type="ECO:0000313" key="10">
    <source>
        <dbReference type="EMBL" id="CAE0040339.1"/>
    </source>
</evidence>
<evidence type="ECO:0000256" key="6">
    <source>
        <dbReference type="ARBA" id="ARBA00023136"/>
    </source>
</evidence>
<keyword evidence="6 9" id="KW-0472">Membrane</keyword>
<dbReference type="PROSITE" id="PS51257">
    <property type="entry name" value="PROKAR_LIPOPROTEIN"/>
    <property type="match status" value="1"/>
</dbReference>
<protein>
    <submittedName>
        <fullName evidence="10">Uncharacterized protein</fullName>
    </submittedName>
</protein>
<name>A0A7S2ZIW6_9RHOD</name>
<evidence type="ECO:0000256" key="5">
    <source>
        <dbReference type="ARBA" id="ARBA00022927"/>
    </source>
</evidence>
<dbReference type="PANTHER" id="PTHR22761:SF5">
    <property type="entry name" value="CHARGED MULTIVESICULAR BODY PROTEIN 6"/>
    <property type="match status" value="1"/>
</dbReference>